<accession>A0A5C8ZS57</accession>
<evidence type="ECO:0000256" key="7">
    <source>
        <dbReference type="ARBA" id="ARBA00022989"/>
    </source>
</evidence>
<dbReference type="Pfam" id="PF07963">
    <property type="entry name" value="N_methyl"/>
    <property type="match status" value="1"/>
</dbReference>
<keyword evidence="14" id="KW-1185">Reference proteome</keyword>
<evidence type="ECO:0000259" key="12">
    <source>
        <dbReference type="Pfam" id="PF12019"/>
    </source>
</evidence>
<feature type="domain" description="General secretion pathway GspH" evidence="12">
    <location>
        <begin position="54"/>
        <end position="147"/>
    </location>
</feature>
<evidence type="ECO:0000256" key="2">
    <source>
        <dbReference type="ARBA" id="ARBA00021549"/>
    </source>
</evidence>
<sequence length="158" mass="17180">MKYRCEWRTSAPPVCSRGFTLLELVLVMAILVMVMSIVSVRLVSSEAGDLRTESQKLASQLRYLRARALADGRIYDLSIAADGRAYRLDPNQPLVELPDAVQMTLNPSRHGQVNTPGTVSFYPDGSSSGARISLAGATAEVHLDVSWITGEVSIEKGD</sequence>
<evidence type="ECO:0000256" key="11">
    <source>
        <dbReference type="SAM" id="Phobius"/>
    </source>
</evidence>
<evidence type="ECO:0000256" key="1">
    <source>
        <dbReference type="ARBA" id="ARBA00004377"/>
    </source>
</evidence>
<dbReference type="InterPro" id="IPR022346">
    <property type="entry name" value="T2SS_GspH"/>
</dbReference>
<dbReference type="EMBL" id="VRZA01000006">
    <property type="protein sequence ID" value="TXS91215.1"/>
    <property type="molecule type" value="Genomic_DNA"/>
</dbReference>
<keyword evidence="4" id="KW-0488">Methylation</keyword>
<feature type="transmembrane region" description="Helical" evidence="11">
    <location>
        <begin position="21"/>
        <end position="43"/>
    </location>
</feature>
<dbReference type="InterPro" id="IPR012902">
    <property type="entry name" value="N_methyl_site"/>
</dbReference>
<evidence type="ECO:0000256" key="9">
    <source>
        <dbReference type="ARBA" id="ARBA00025772"/>
    </source>
</evidence>
<dbReference type="GO" id="GO:0005886">
    <property type="term" value="C:plasma membrane"/>
    <property type="evidence" value="ECO:0007669"/>
    <property type="project" value="UniProtKB-SubCell"/>
</dbReference>
<dbReference type="RefSeq" id="WP_148069450.1">
    <property type="nucleotide sequence ID" value="NZ_VRZA01000006.1"/>
</dbReference>
<dbReference type="AlphaFoldDB" id="A0A5C8ZS57"/>
<keyword evidence="3" id="KW-1003">Cell membrane</keyword>
<comment type="caution">
    <text evidence="13">The sequence shown here is derived from an EMBL/GenBank/DDBJ whole genome shotgun (WGS) entry which is preliminary data.</text>
</comment>
<reference evidence="13 14" key="1">
    <citation type="submission" date="2019-08" db="EMBL/GenBank/DDBJ databases">
        <title>Parahaliea maris sp. nov., isolated from the surface seawater.</title>
        <authorList>
            <person name="Liu Y."/>
        </authorList>
    </citation>
    <scope>NUCLEOTIDE SEQUENCE [LARGE SCALE GENOMIC DNA]</scope>
    <source>
        <strain evidence="13 14">HSLHS9</strain>
    </source>
</reference>
<dbReference type="Proteomes" id="UP000321039">
    <property type="component" value="Unassembled WGS sequence"/>
</dbReference>
<evidence type="ECO:0000313" key="14">
    <source>
        <dbReference type="Proteomes" id="UP000321039"/>
    </source>
</evidence>
<protein>
    <recommendedName>
        <fullName evidence="2">Type II secretion system protein H</fullName>
    </recommendedName>
    <alternativeName>
        <fullName evidence="10">General secretion pathway protein H</fullName>
    </alternativeName>
</protein>
<evidence type="ECO:0000256" key="10">
    <source>
        <dbReference type="ARBA" id="ARBA00030775"/>
    </source>
</evidence>
<evidence type="ECO:0000256" key="4">
    <source>
        <dbReference type="ARBA" id="ARBA00022481"/>
    </source>
</evidence>
<keyword evidence="6 11" id="KW-0812">Transmembrane</keyword>
<comment type="subcellular location">
    <subcellularLocation>
        <location evidence="1">Cell inner membrane</location>
        <topology evidence="1">Single-pass membrane protein</topology>
    </subcellularLocation>
</comment>
<keyword evidence="7 11" id="KW-1133">Transmembrane helix</keyword>
<dbReference type="Pfam" id="PF12019">
    <property type="entry name" value="GspH"/>
    <property type="match status" value="1"/>
</dbReference>
<evidence type="ECO:0000313" key="13">
    <source>
        <dbReference type="EMBL" id="TXS91215.1"/>
    </source>
</evidence>
<organism evidence="13 14">
    <name type="scientific">Parahaliea maris</name>
    <dbReference type="NCBI Taxonomy" id="2716870"/>
    <lineage>
        <taxon>Bacteria</taxon>
        <taxon>Pseudomonadati</taxon>
        <taxon>Pseudomonadota</taxon>
        <taxon>Gammaproteobacteria</taxon>
        <taxon>Cellvibrionales</taxon>
        <taxon>Halieaceae</taxon>
        <taxon>Parahaliea</taxon>
    </lineage>
</organism>
<dbReference type="SUPFAM" id="SSF54523">
    <property type="entry name" value="Pili subunits"/>
    <property type="match status" value="1"/>
</dbReference>
<evidence type="ECO:0000256" key="6">
    <source>
        <dbReference type="ARBA" id="ARBA00022692"/>
    </source>
</evidence>
<evidence type="ECO:0000256" key="3">
    <source>
        <dbReference type="ARBA" id="ARBA00022475"/>
    </source>
</evidence>
<keyword evidence="8 11" id="KW-0472">Membrane</keyword>
<dbReference type="InterPro" id="IPR045584">
    <property type="entry name" value="Pilin-like"/>
</dbReference>
<gene>
    <name evidence="13" type="primary">gspH</name>
    <name evidence="13" type="ORF">FV139_15845</name>
</gene>
<name>A0A5C8ZS57_9GAMM</name>
<dbReference type="PROSITE" id="PS00409">
    <property type="entry name" value="PROKAR_NTER_METHYL"/>
    <property type="match status" value="1"/>
</dbReference>
<evidence type="ECO:0000256" key="8">
    <source>
        <dbReference type="ARBA" id="ARBA00023136"/>
    </source>
</evidence>
<dbReference type="Gene3D" id="3.55.40.10">
    <property type="entry name" value="minor pseudopilin epsh domain"/>
    <property type="match status" value="1"/>
</dbReference>
<evidence type="ECO:0000256" key="5">
    <source>
        <dbReference type="ARBA" id="ARBA00022519"/>
    </source>
</evidence>
<proteinExistence type="inferred from homology"/>
<dbReference type="GO" id="GO:0015627">
    <property type="term" value="C:type II protein secretion system complex"/>
    <property type="evidence" value="ECO:0007669"/>
    <property type="project" value="InterPro"/>
</dbReference>
<keyword evidence="5" id="KW-0997">Cell inner membrane</keyword>
<dbReference type="NCBIfam" id="TIGR02532">
    <property type="entry name" value="IV_pilin_GFxxxE"/>
    <property type="match status" value="1"/>
</dbReference>
<comment type="similarity">
    <text evidence="9">Belongs to the GSP H family.</text>
</comment>
<dbReference type="GO" id="GO:0015628">
    <property type="term" value="P:protein secretion by the type II secretion system"/>
    <property type="evidence" value="ECO:0007669"/>
    <property type="project" value="InterPro"/>
</dbReference>